<organism evidence="6 7">
    <name type="scientific">Nothoprocta perdicaria</name>
    <name type="common">Chilean tinamou</name>
    <name type="synonym">Crypturus perdicarius</name>
    <dbReference type="NCBI Taxonomy" id="30464"/>
    <lineage>
        <taxon>Eukaryota</taxon>
        <taxon>Metazoa</taxon>
        <taxon>Chordata</taxon>
        <taxon>Craniata</taxon>
        <taxon>Vertebrata</taxon>
        <taxon>Euteleostomi</taxon>
        <taxon>Archelosauria</taxon>
        <taxon>Archosauria</taxon>
        <taxon>Dinosauria</taxon>
        <taxon>Saurischia</taxon>
        <taxon>Theropoda</taxon>
        <taxon>Coelurosauria</taxon>
        <taxon>Aves</taxon>
        <taxon>Palaeognathae</taxon>
        <taxon>Tinamiformes</taxon>
        <taxon>Tinamidae</taxon>
        <taxon>Nothoprocta</taxon>
    </lineage>
</organism>
<dbReference type="InterPro" id="IPR003599">
    <property type="entry name" value="Ig_sub"/>
</dbReference>
<evidence type="ECO:0000256" key="4">
    <source>
        <dbReference type="SAM" id="MobiDB-lite"/>
    </source>
</evidence>
<dbReference type="InterPro" id="IPR036179">
    <property type="entry name" value="Ig-like_dom_sf"/>
</dbReference>
<dbReference type="SUPFAM" id="SSF48726">
    <property type="entry name" value="Immunoglobulin"/>
    <property type="match status" value="1"/>
</dbReference>
<dbReference type="SMART" id="SM00409">
    <property type="entry name" value="IG"/>
    <property type="match status" value="1"/>
</dbReference>
<dbReference type="Proteomes" id="UP000694420">
    <property type="component" value="Unplaced"/>
</dbReference>
<dbReference type="InterPro" id="IPR007110">
    <property type="entry name" value="Ig-like_dom"/>
</dbReference>
<dbReference type="GO" id="GO:0005576">
    <property type="term" value="C:extracellular region"/>
    <property type="evidence" value="ECO:0007669"/>
    <property type="project" value="UniProtKB-ARBA"/>
</dbReference>
<reference evidence="6" key="1">
    <citation type="submission" date="2025-08" db="UniProtKB">
        <authorList>
            <consortium name="Ensembl"/>
        </authorList>
    </citation>
    <scope>IDENTIFICATION</scope>
</reference>
<feature type="compositionally biased region" description="Pro residues" evidence="4">
    <location>
        <begin position="170"/>
        <end position="183"/>
    </location>
</feature>
<evidence type="ECO:0000256" key="1">
    <source>
        <dbReference type="ARBA" id="ARBA00022859"/>
    </source>
</evidence>
<dbReference type="GO" id="GO:0002250">
    <property type="term" value="P:adaptive immune response"/>
    <property type="evidence" value="ECO:0007669"/>
    <property type="project" value="UniProtKB-KW"/>
</dbReference>
<name>A0A8C6ZJS1_NOTPE</name>
<dbReference type="PANTHER" id="PTHR23266">
    <property type="entry name" value="IMMUNOGLOBULIN HEAVY CHAIN"/>
    <property type="match status" value="1"/>
</dbReference>
<evidence type="ECO:0000256" key="3">
    <source>
        <dbReference type="ARBA" id="ARBA00043265"/>
    </source>
</evidence>
<dbReference type="Ensembl" id="ENSNPET00000012768.1">
    <property type="protein sequence ID" value="ENSNPEP00000012461.1"/>
    <property type="gene ID" value="ENSNPEG00000009313.1"/>
</dbReference>
<keyword evidence="7" id="KW-1185">Reference proteome</keyword>
<dbReference type="FunFam" id="2.60.40.10:FF:002198">
    <property type="entry name" value="Immunoglobulin heavy variable 5-2"/>
    <property type="match status" value="1"/>
</dbReference>
<dbReference type="InterPro" id="IPR013106">
    <property type="entry name" value="Ig_V-set"/>
</dbReference>
<feature type="region of interest" description="Disordered" evidence="4">
    <location>
        <begin position="124"/>
        <end position="145"/>
    </location>
</feature>
<dbReference type="InterPro" id="IPR050199">
    <property type="entry name" value="IgHV"/>
</dbReference>
<keyword evidence="3" id="KW-1280">Immunoglobulin</keyword>
<dbReference type="SMART" id="SM00406">
    <property type="entry name" value="IGv"/>
    <property type="match status" value="1"/>
</dbReference>
<dbReference type="GO" id="GO:0019814">
    <property type="term" value="C:immunoglobulin complex"/>
    <property type="evidence" value="ECO:0007669"/>
    <property type="project" value="UniProtKB-KW"/>
</dbReference>
<proteinExistence type="predicted"/>
<feature type="region of interest" description="Disordered" evidence="4">
    <location>
        <begin position="164"/>
        <end position="183"/>
    </location>
</feature>
<dbReference type="Pfam" id="PF07686">
    <property type="entry name" value="V-set"/>
    <property type="match status" value="1"/>
</dbReference>
<evidence type="ECO:0000259" key="5">
    <source>
        <dbReference type="PROSITE" id="PS50835"/>
    </source>
</evidence>
<keyword evidence="1" id="KW-0391">Immunity</keyword>
<dbReference type="PROSITE" id="PS50835">
    <property type="entry name" value="IG_LIKE"/>
    <property type="match status" value="1"/>
</dbReference>
<evidence type="ECO:0000313" key="6">
    <source>
        <dbReference type="Ensembl" id="ENSNPEP00000012461.1"/>
    </source>
</evidence>
<feature type="domain" description="Ig-like" evidence="5">
    <location>
        <begin position="22"/>
        <end position="105"/>
    </location>
</feature>
<dbReference type="Gene3D" id="2.60.40.10">
    <property type="entry name" value="Immunoglobulins"/>
    <property type="match status" value="1"/>
</dbReference>
<protein>
    <recommendedName>
        <fullName evidence="5">Ig-like domain-containing protein</fullName>
    </recommendedName>
</protein>
<keyword evidence="2" id="KW-1064">Adaptive immunity</keyword>
<evidence type="ECO:0000256" key="2">
    <source>
        <dbReference type="ARBA" id="ARBA00023130"/>
    </source>
</evidence>
<sequence>GFPGGSWSKGLVELVEAGGGLVAPGGSLCLSCKASGFTFSSVGMNWFRQPPGKQPEYVAGINSGGGTGYADAVQGRFTISRDNGQSSLYLQMSSLKVEDTATYYCAKAYGGSAGAWVDAHRVKGPAADQTDSGNPLGGQEPPGKPSWVLVAGSCCRRCRELHQCRGARGSPPPAPPPSAPALS</sequence>
<dbReference type="AlphaFoldDB" id="A0A8C6ZJS1"/>
<accession>A0A8C6ZJS1</accession>
<reference evidence="6" key="2">
    <citation type="submission" date="2025-09" db="UniProtKB">
        <authorList>
            <consortium name="Ensembl"/>
        </authorList>
    </citation>
    <scope>IDENTIFICATION</scope>
</reference>
<dbReference type="InterPro" id="IPR013783">
    <property type="entry name" value="Ig-like_fold"/>
</dbReference>
<evidence type="ECO:0000313" key="7">
    <source>
        <dbReference type="Proteomes" id="UP000694420"/>
    </source>
</evidence>